<feature type="transmembrane region" description="Helical" evidence="1">
    <location>
        <begin position="305"/>
        <end position="328"/>
    </location>
</feature>
<feature type="transmembrane region" description="Helical" evidence="1">
    <location>
        <begin position="365"/>
        <end position="384"/>
    </location>
</feature>
<feature type="transmembrane region" description="Helical" evidence="1">
    <location>
        <begin position="208"/>
        <end position="226"/>
    </location>
</feature>
<sequence length="401" mass="42922">MTMRIFFWSFLLSIVALVVAFVYGGWTALALCLILGILEVSLSFDNAVINATVLERMSEFWQKIFLTVGIVIAVFGMRLLLPLLIVYVAAGLNPVRAFDLAMNPPADGAAYFADGSPSYETLLTGAHPIIASFGGMFLLMLFLSYIFEEREITWLSWLEKPLARIGKLDMLSVVIAGALLVILTETLITTDKMIAGELVTAGEERNTVLVAGILGMVLFIAVNGLGQLFESSGEDDEEATTREAADEVAVAGGATTVTKKSGRPSKLVKATGKAGFFLFLYLEVLDASFSFDGVIGAFAITSDPIIIALGLGIIGALFVRSLTIFLVRKGTLSEYVFLEHGAHWAIFALAVILLISVGGLHVPEVITGLVGVAFIGAALLSSLARNRRLRAQGVEPSQVHA</sequence>
<keyword evidence="1" id="KW-1133">Transmembrane helix</keyword>
<feature type="transmembrane region" description="Helical" evidence="1">
    <location>
        <begin position="168"/>
        <end position="188"/>
    </location>
</feature>
<organism evidence="2">
    <name type="scientific">Nakamurella sp. A5-74</name>
    <dbReference type="NCBI Taxonomy" id="3158264"/>
    <lineage>
        <taxon>Bacteria</taxon>
        <taxon>Bacillati</taxon>
        <taxon>Actinomycetota</taxon>
        <taxon>Actinomycetes</taxon>
        <taxon>Nakamurellales</taxon>
        <taxon>Nakamurellaceae</taxon>
        <taxon>Nakamurella</taxon>
    </lineage>
</organism>
<dbReference type="InterPro" id="IPR007427">
    <property type="entry name" value="DUF475"/>
</dbReference>
<dbReference type="Pfam" id="PF04332">
    <property type="entry name" value="DUF475"/>
    <property type="match status" value="1"/>
</dbReference>
<dbReference type="EMBL" id="CP159218">
    <property type="protein sequence ID" value="XCG63152.1"/>
    <property type="molecule type" value="Genomic_DNA"/>
</dbReference>
<reference evidence="2" key="1">
    <citation type="submission" date="2024-05" db="EMBL/GenBank/DDBJ databases">
        <authorList>
            <person name="Cai S.Y."/>
            <person name="Jin L.M."/>
            <person name="Li H.R."/>
        </authorList>
    </citation>
    <scope>NUCLEOTIDE SEQUENCE</scope>
    <source>
        <strain evidence="2">A5-74</strain>
    </source>
</reference>
<feature type="transmembrane region" description="Helical" evidence="1">
    <location>
        <begin position="340"/>
        <end position="359"/>
    </location>
</feature>
<keyword evidence="1" id="KW-0812">Transmembrane</keyword>
<feature type="transmembrane region" description="Helical" evidence="1">
    <location>
        <begin position="5"/>
        <end position="22"/>
    </location>
</feature>
<proteinExistence type="predicted"/>
<accession>A0AAU8DLL7</accession>
<gene>
    <name evidence="2" type="ORF">ABLG96_18390</name>
</gene>
<dbReference type="NCBIfam" id="NF010613">
    <property type="entry name" value="PRK14013.1-3"/>
    <property type="match status" value="1"/>
</dbReference>
<feature type="transmembrane region" description="Helical" evidence="1">
    <location>
        <begin position="64"/>
        <end position="90"/>
    </location>
</feature>
<evidence type="ECO:0000313" key="2">
    <source>
        <dbReference type="EMBL" id="XCG63152.1"/>
    </source>
</evidence>
<dbReference type="PANTHER" id="PTHR30238">
    <property type="entry name" value="MEMBRANE BOUND PREDICTED REDOX MODULATOR"/>
    <property type="match status" value="1"/>
</dbReference>
<feature type="transmembrane region" description="Helical" evidence="1">
    <location>
        <begin position="126"/>
        <end position="147"/>
    </location>
</feature>
<dbReference type="RefSeq" id="WP_353648767.1">
    <property type="nucleotide sequence ID" value="NZ_CP159218.1"/>
</dbReference>
<keyword evidence="1" id="KW-0472">Membrane</keyword>
<name>A0AAU8DLL7_9ACTN</name>
<dbReference type="AlphaFoldDB" id="A0AAU8DLL7"/>
<protein>
    <submittedName>
        <fullName evidence="2">DUF475 domain-containing protein</fullName>
    </submittedName>
</protein>
<evidence type="ECO:0000256" key="1">
    <source>
        <dbReference type="SAM" id="Phobius"/>
    </source>
</evidence>
<feature type="transmembrane region" description="Helical" evidence="1">
    <location>
        <begin position="276"/>
        <end position="299"/>
    </location>
</feature>
<dbReference type="PANTHER" id="PTHR30238:SF4">
    <property type="entry name" value="SLL1022 PROTEIN"/>
    <property type="match status" value="1"/>
</dbReference>
<feature type="transmembrane region" description="Helical" evidence="1">
    <location>
        <begin position="28"/>
        <end position="52"/>
    </location>
</feature>